<organism evidence="1">
    <name type="scientific">uncultured Rubrobacteraceae bacterium</name>
    <dbReference type="NCBI Taxonomy" id="349277"/>
    <lineage>
        <taxon>Bacteria</taxon>
        <taxon>Bacillati</taxon>
        <taxon>Actinomycetota</taxon>
        <taxon>Rubrobacteria</taxon>
        <taxon>Rubrobacterales</taxon>
        <taxon>Rubrobacteraceae</taxon>
        <taxon>environmental samples</taxon>
    </lineage>
</organism>
<proteinExistence type="predicted"/>
<dbReference type="AlphaFoldDB" id="A0A6J4QTY6"/>
<reference evidence="1" key="1">
    <citation type="submission" date="2020-02" db="EMBL/GenBank/DDBJ databases">
        <authorList>
            <person name="Meier V. D."/>
        </authorList>
    </citation>
    <scope>NUCLEOTIDE SEQUENCE</scope>
    <source>
        <strain evidence="1">AVDCRST_MAG01</strain>
    </source>
</reference>
<protein>
    <submittedName>
        <fullName evidence="1">Uncharacterized protein</fullName>
    </submittedName>
</protein>
<evidence type="ECO:0000313" key="1">
    <source>
        <dbReference type="EMBL" id="CAA9454805.1"/>
    </source>
</evidence>
<sequence>MLVGIGVVVLALWVVVSCGGYAEPELPDSVEDAHLRRVAEARISALCPGAIRLAERERAVASARDLAPVREFWRRFAAASTSVAGDPVAALGELRGLPDLLEEALRDADREAAMAEDAPRREDGR</sequence>
<name>A0A6J4QTY6_9ACTN</name>
<dbReference type="EMBL" id="CADCUW010000660">
    <property type="protein sequence ID" value="CAA9454805.1"/>
    <property type="molecule type" value="Genomic_DNA"/>
</dbReference>
<accession>A0A6J4QTY6</accession>
<gene>
    <name evidence="1" type="ORF">AVDCRST_MAG01-01-5045</name>
</gene>